<organism evidence="1 2">
    <name type="scientific">Aphis glycines</name>
    <name type="common">Soybean aphid</name>
    <dbReference type="NCBI Taxonomy" id="307491"/>
    <lineage>
        <taxon>Eukaryota</taxon>
        <taxon>Metazoa</taxon>
        <taxon>Ecdysozoa</taxon>
        <taxon>Arthropoda</taxon>
        <taxon>Hexapoda</taxon>
        <taxon>Insecta</taxon>
        <taxon>Pterygota</taxon>
        <taxon>Neoptera</taxon>
        <taxon>Paraneoptera</taxon>
        <taxon>Hemiptera</taxon>
        <taxon>Sternorrhyncha</taxon>
        <taxon>Aphidomorpha</taxon>
        <taxon>Aphidoidea</taxon>
        <taxon>Aphididae</taxon>
        <taxon>Aphidini</taxon>
        <taxon>Aphis</taxon>
        <taxon>Aphis</taxon>
    </lineage>
</organism>
<dbReference type="AlphaFoldDB" id="A0A6G0TI41"/>
<accession>A0A6G0TI41</accession>
<gene>
    <name evidence="1" type="ORF">AGLY_009533</name>
</gene>
<protein>
    <submittedName>
        <fullName evidence="1">Uncharacterized protein</fullName>
    </submittedName>
</protein>
<keyword evidence="2" id="KW-1185">Reference proteome</keyword>
<evidence type="ECO:0000313" key="1">
    <source>
        <dbReference type="EMBL" id="KAE9533105.1"/>
    </source>
</evidence>
<dbReference type="Proteomes" id="UP000475862">
    <property type="component" value="Unassembled WGS sequence"/>
</dbReference>
<sequence length="270" mass="31663">MDLHTFYFVIFVTIEEQLIVVGFFIHTYDHDVTSHENSFVQEEITKKFYVVSIPDIIKLFVDLWIKYNNVPSREIPINRNTYTVPFGRFTWPEINFKCTLLNLRNIFGGDQCLLSRIRQHPLINPIESTIFCKHTVCSECAPNLYRLMGSPTLSFQQLHNRIILLLCLVINSEQSEECIGFTMVSFKNRTIGIEINFQEKKNTARLSMRLITVLIIYRLYPKIFKNATLIINEELNMQNNKIYLCTYKYSFVEFSDLISVIPTTHGSTYI</sequence>
<name>A0A6G0TI41_APHGL</name>
<evidence type="ECO:0000313" key="2">
    <source>
        <dbReference type="Proteomes" id="UP000475862"/>
    </source>
</evidence>
<proteinExistence type="predicted"/>
<dbReference type="EMBL" id="VYZN01000037">
    <property type="protein sequence ID" value="KAE9533105.1"/>
    <property type="molecule type" value="Genomic_DNA"/>
</dbReference>
<comment type="caution">
    <text evidence="1">The sequence shown here is derived from an EMBL/GenBank/DDBJ whole genome shotgun (WGS) entry which is preliminary data.</text>
</comment>
<reference evidence="1 2" key="1">
    <citation type="submission" date="2019-08" db="EMBL/GenBank/DDBJ databases">
        <title>The genome of the soybean aphid Biotype 1, its phylome, world population structure and adaptation to the North American continent.</title>
        <authorList>
            <person name="Giordano R."/>
            <person name="Donthu R.K."/>
            <person name="Hernandez A.G."/>
            <person name="Wright C.L."/>
            <person name="Zimin A.V."/>
        </authorList>
    </citation>
    <scope>NUCLEOTIDE SEQUENCE [LARGE SCALE GENOMIC DNA]</scope>
    <source>
        <tissue evidence="1">Whole aphids</tissue>
    </source>
</reference>